<proteinExistence type="predicted"/>
<name>A0AC35GP88_9BILA</name>
<sequence length="146" mass="16249">MGDIVAALQSAELIPSVLPTPPKEKLNVVFDGINLEPGKEIPVRNLKNAPRVTLKCDPESTFSLIMIDPDNLSRKNPSVAEWLHWLVVNIPASNILEGINGGQHQQPYGSPAPGPRTGEHRYLIVLFEHQGRRLQVQKFNTRAKFN</sequence>
<dbReference type="WBParaSite" id="PS1159_v2.g739.t1">
    <property type="protein sequence ID" value="PS1159_v2.g739.t1"/>
    <property type="gene ID" value="PS1159_v2.g739"/>
</dbReference>
<organism evidence="1 2">
    <name type="scientific">Panagrolaimus sp. PS1159</name>
    <dbReference type="NCBI Taxonomy" id="55785"/>
    <lineage>
        <taxon>Eukaryota</taxon>
        <taxon>Metazoa</taxon>
        <taxon>Ecdysozoa</taxon>
        <taxon>Nematoda</taxon>
        <taxon>Chromadorea</taxon>
        <taxon>Rhabditida</taxon>
        <taxon>Tylenchina</taxon>
        <taxon>Panagrolaimomorpha</taxon>
        <taxon>Panagrolaimoidea</taxon>
        <taxon>Panagrolaimidae</taxon>
        <taxon>Panagrolaimus</taxon>
    </lineage>
</organism>
<protein>
    <submittedName>
        <fullName evidence="2">Phosphatidylethanolamine-binding protein</fullName>
    </submittedName>
</protein>
<dbReference type="Proteomes" id="UP000887580">
    <property type="component" value="Unplaced"/>
</dbReference>
<evidence type="ECO:0000313" key="2">
    <source>
        <dbReference type="WBParaSite" id="PS1159_v2.g739.t1"/>
    </source>
</evidence>
<reference evidence="2" key="1">
    <citation type="submission" date="2022-11" db="UniProtKB">
        <authorList>
            <consortium name="WormBaseParasite"/>
        </authorList>
    </citation>
    <scope>IDENTIFICATION</scope>
</reference>
<evidence type="ECO:0000313" key="1">
    <source>
        <dbReference type="Proteomes" id="UP000887580"/>
    </source>
</evidence>
<accession>A0AC35GP88</accession>